<dbReference type="GO" id="GO:0016628">
    <property type="term" value="F:oxidoreductase activity, acting on the CH-CH group of donors, NAD or NADP as acceptor"/>
    <property type="evidence" value="ECO:0007669"/>
    <property type="project" value="InterPro"/>
</dbReference>
<organism evidence="3 4">
    <name type="scientific">Spizellomyces punctatus (strain DAOM BR117)</name>
    <dbReference type="NCBI Taxonomy" id="645134"/>
    <lineage>
        <taxon>Eukaryota</taxon>
        <taxon>Fungi</taxon>
        <taxon>Fungi incertae sedis</taxon>
        <taxon>Chytridiomycota</taxon>
        <taxon>Chytridiomycota incertae sedis</taxon>
        <taxon>Chytridiomycetes</taxon>
        <taxon>Spizellomycetales</taxon>
        <taxon>Spizellomycetaceae</taxon>
        <taxon>Spizellomyces</taxon>
    </lineage>
</organism>
<protein>
    <recommendedName>
        <fullName evidence="2">Enoyl reductase (ER) domain-containing protein</fullName>
    </recommendedName>
</protein>
<proteinExistence type="predicted"/>
<dbReference type="Gene3D" id="3.40.50.720">
    <property type="entry name" value="NAD(P)-binding Rossmann-like Domain"/>
    <property type="match status" value="1"/>
</dbReference>
<evidence type="ECO:0000259" key="2">
    <source>
        <dbReference type="SMART" id="SM00829"/>
    </source>
</evidence>
<dbReference type="Pfam" id="PF00107">
    <property type="entry name" value="ADH_zinc_N"/>
    <property type="match status" value="1"/>
</dbReference>
<dbReference type="InParanoid" id="A0A0L0H783"/>
<gene>
    <name evidence="3" type="ORF">SPPG_07959</name>
</gene>
<dbReference type="STRING" id="645134.A0A0L0H783"/>
<dbReference type="CDD" id="cd05288">
    <property type="entry name" value="PGDH"/>
    <property type="match status" value="1"/>
</dbReference>
<keyword evidence="1" id="KW-0560">Oxidoreductase</keyword>
<dbReference type="eggNOG" id="KOG1196">
    <property type="taxonomic scope" value="Eukaryota"/>
</dbReference>
<sequence>MSALSTSDKVIQVNLKKHVPEGPVTEDAFDIVQVPAPKPEDLKDGEVLLRAIYVSVDPYMRSRFINKPGYLLGPFQIGQPIESGTVAVILASKSSKYKEGDIVQGLLPWVEVLARDPKGLNHVQKDAGFPWSYYLGACGMPGLTAYAGLDKIAEPKKGEVALVSAAAGAVGQLVCQILKNVRGVKVIGIAGGSHKIDFLKKEIHVDSTIDYKSESLAKKIAEEAPEGLDIYWDNVGGETLELALRYSRPHMRIPVCGMISQYDLSEQEQAPLRGATRIVWNRIRIQGFIVGDLWAEYYDRFQKDMPEWIRQGKIKVVEDLVKGGLRNAPKAFIGMMKGDNLGKRVVEVTSGIDPYRK</sequence>
<evidence type="ECO:0000313" key="4">
    <source>
        <dbReference type="Proteomes" id="UP000053201"/>
    </source>
</evidence>
<dbReference type="PANTHER" id="PTHR43205:SF7">
    <property type="entry name" value="PROSTAGLANDIN REDUCTASE 1"/>
    <property type="match status" value="1"/>
</dbReference>
<dbReference type="InterPro" id="IPR020843">
    <property type="entry name" value="ER"/>
</dbReference>
<dbReference type="SUPFAM" id="SSF50129">
    <property type="entry name" value="GroES-like"/>
    <property type="match status" value="1"/>
</dbReference>
<dbReference type="Proteomes" id="UP000053201">
    <property type="component" value="Unassembled WGS sequence"/>
</dbReference>
<feature type="domain" description="Enoyl reductase (ER)" evidence="2">
    <location>
        <begin position="27"/>
        <end position="346"/>
    </location>
</feature>
<evidence type="ECO:0000256" key="1">
    <source>
        <dbReference type="ARBA" id="ARBA00023002"/>
    </source>
</evidence>
<dbReference type="InterPro" id="IPR011032">
    <property type="entry name" value="GroES-like_sf"/>
</dbReference>
<dbReference type="AlphaFoldDB" id="A0A0L0H783"/>
<dbReference type="OMA" id="GKLHMER"/>
<evidence type="ECO:0000313" key="3">
    <source>
        <dbReference type="EMBL" id="KNC96751.1"/>
    </source>
</evidence>
<name>A0A0L0H783_SPIPD</name>
<dbReference type="PANTHER" id="PTHR43205">
    <property type="entry name" value="PROSTAGLANDIN REDUCTASE"/>
    <property type="match status" value="1"/>
</dbReference>
<dbReference type="InterPro" id="IPR036291">
    <property type="entry name" value="NAD(P)-bd_dom_sf"/>
</dbReference>
<dbReference type="InterPro" id="IPR041694">
    <property type="entry name" value="ADH_N_2"/>
</dbReference>
<dbReference type="InterPro" id="IPR045010">
    <property type="entry name" value="MDR_fam"/>
</dbReference>
<dbReference type="GeneID" id="27691142"/>
<dbReference type="OrthoDB" id="809632at2759"/>
<reference evidence="3 4" key="1">
    <citation type="submission" date="2009-08" db="EMBL/GenBank/DDBJ databases">
        <title>The Genome Sequence of Spizellomyces punctatus strain DAOM BR117.</title>
        <authorList>
            <consortium name="The Broad Institute Genome Sequencing Platform"/>
            <person name="Russ C."/>
            <person name="Cuomo C."/>
            <person name="Shea T."/>
            <person name="Young S.K."/>
            <person name="Zeng Q."/>
            <person name="Koehrsen M."/>
            <person name="Haas B."/>
            <person name="Borodovsky M."/>
            <person name="Guigo R."/>
            <person name="Alvarado L."/>
            <person name="Berlin A."/>
            <person name="Bochicchio J."/>
            <person name="Borenstein D."/>
            <person name="Chapman S."/>
            <person name="Chen Z."/>
            <person name="Engels R."/>
            <person name="Freedman E."/>
            <person name="Gellesch M."/>
            <person name="Goldberg J."/>
            <person name="Griggs A."/>
            <person name="Gujja S."/>
            <person name="Heiman D."/>
            <person name="Hepburn T."/>
            <person name="Howarth C."/>
            <person name="Jen D."/>
            <person name="Larson L."/>
            <person name="Lewis B."/>
            <person name="Mehta T."/>
            <person name="Park D."/>
            <person name="Pearson M."/>
            <person name="Roberts A."/>
            <person name="Saif S."/>
            <person name="Shenoy N."/>
            <person name="Sisk P."/>
            <person name="Stolte C."/>
            <person name="Sykes S."/>
            <person name="Thomson T."/>
            <person name="Walk T."/>
            <person name="White J."/>
            <person name="Yandava C."/>
            <person name="Burger G."/>
            <person name="Gray M.W."/>
            <person name="Holland P.W.H."/>
            <person name="King N."/>
            <person name="Lang F.B.F."/>
            <person name="Roger A.J."/>
            <person name="Ruiz-Trillo I."/>
            <person name="Lander E."/>
            <person name="Nusbaum C."/>
        </authorList>
    </citation>
    <scope>NUCLEOTIDE SEQUENCE [LARGE SCALE GENOMIC DNA]</scope>
    <source>
        <strain evidence="3 4">DAOM BR117</strain>
    </source>
</reference>
<dbReference type="SUPFAM" id="SSF51735">
    <property type="entry name" value="NAD(P)-binding Rossmann-fold domains"/>
    <property type="match status" value="1"/>
</dbReference>
<dbReference type="InterPro" id="IPR013149">
    <property type="entry name" value="ADH-like_C"/>
</dbReference>
<dbReference type="FunFam" id="3.40.50.720:FF:000121">
    <property type="entry name" value="Prostaglandin reductase 2"/>
    <property type="match status" value="1"/>
</dbReference>
<dbReference type="Gene3D" id="3.90.180.10">
    <property type="entry name" value="Medium-chain alcohol dehydrogenases, catalytic domain"/>
    <property type="match status" value="1"/>
</dbReference>
<dbReference type="Pfam" id="PF16884">
    <property type="entry name" value="ADH_N_2"/>
    <property type="match status" value="1"/>
</dbReference>
<accession>A0A0L0H783</accession>
<dbReference type="VEuPathDB" id="FungiDB:SPPG_07959"/>
<dbReference type="EMBL" id="KQ257467">
    <property type="protein sequence ID" value="KNC96751.1"/>
    <property type="molecule type" value="Genomic_DNA"/>
</dbReference>
<dbReference type="RefSeq" id="XP_016604791.1">
    <property type="nucleotide sequence ID" value="XM_016756110.1"/>
</dbReference>
<dbReference type="SMART" id="SM00829">
    <property type="entry name" value="PKS_ER"/>
    <property type="match status" value="1"/>
</dbReference>
<keyword evidence="4" id="KW-1185">Reference proteome</keyword>